<feature type="domain" description="HhH-GPD" evidence="6">
    <location>
        <begin position="65"/>
        <end position="219"/>
    </location>
</feature>
<dbReference type="Gene3D" id="1.10.340.30">
    <property type="entry name" value="Hypothetical protein, domain 2"/>
    <property type="match status" value="1"/>
</dbReference>
<reference evidence="7 8" key="1">
    <citation type="submission" date="2018-11" db="EMBL/GenBank/DDBJ databases">
        <title>Genomes From Bacteria Associated with the Canine Oral Cavity: a Test Case for Automated Genome-Based Taxonomic Assignment.</title>
        <authorList>
            <person name="Coil D.A."/>
            <person name="Jospin G."/>
            <person name="Darling A.E."/>
            <person name="Wallis C."/>
            <person name="Davis I.J."/>
            <person name="Harris S."/>
            <person name="Eisen J.A."/>
            <person name="Holcombe L.J."/>
            <person name="O'Flynn C."/>
        </authorList>
    </citation>
    <scope>NUCLEOTIDE SEQUENCE [LARGE SCALE GENOMIC DNA]</scope>
    <source>
        <strain evidence="7 8">OH5050</strain>
    </source>
</reference>
<dbReference type="SMART" id="SM00478">
    <property type="entry name" value="ENDO3c"/>
    <property type="match status" value="1"/>
</dbReference>
<feature type="region of interest" description="Disordered" evidence="5">
    <location>
        <begin position="1"/>
        <end position="27"/>
    </location>
</feature>
<dbReference type="GO" id="GO:0003824">
    <property type="term" value="F:catalytic activity"/>
    <property type="evidence" value="ECO:0007669"/>
    <property type="project" value="InterPro"/>
</dbReference>
<evidence type="ECO:0000256" key="3">
    <source>
        <dbReference type="ARBA" id="ARBA00023004"/>
    </source>
</evidence>
<dbReference type="InterPro" id="IPR003265">
    <property type="entry name" value="HhH-GPD_domain"/>
</dbReference>
<dbReference type="GO" id="GO:0006284">
    <property type="term" value="P:base-excision repair"/>
    <property type="evidence" value="ECO:0007669"/>
    <property type="project" value="InterPro"/>
</dbReference>
<dbReference type="CDD" id="cd00056">
    <property type="entry name" value="ENDO3c"/>
    <property type="match status" value="1"/>
</dbReference>
<dbReference type="PANTHER" id="PTHR10359:SF19">
    <property type="entry name" value="DNA REPAIR GLYCOSYLASE MJ1434-RELATED"/>
    <property type="match status" value="1"/>
</dbReference>
<dbReference type="GO" id="GO:0046872">
    <property type="term" value="F:metal ion binding"/>
    <property type="evidence" value="ECO:0007669"/>
    <property type="project" value="UniProtKB-KW"/>
</dbReference>
<keyword evidence="1" id="KW-0004">4Fe-4S</keyword>
<dbReference type="RefSeq" id="WP_124933666.1">
    <property type="nucleotide sequence ID" value="NZ_RQZC01000007.1"/>
</dbReference>
<feature type="compositionally biased region" description="Low complexity" evidence="5">
    <location>
        <begin position="12"/>
        <end position="27"/>
    </location>
</feature>
<dbReference type="InterPro" id="IPR011257">
    <property type="entry name" value="DNA_glycosylase"/>
</dbReference>
<dbReference type="EMBL" id="RQZC01000007">
    <property type="protein sequence ID" value="RRD29446.1"/>
    <property type="molecule type" value="Genomic_DNA"/>
</dbReference>
<dbReference type="Proteomes" id="UP000271272">
    <property type="component" value="Unassembled WGS sequence"/>
</dbReference>
<sequence length="254" mass="27273">MIPSTTGLRSVPGTRAAGATAPEAAAGASTRADLRQILTVLRGEFGTGSRWPADSGFEIMAGAVLVQRSSWRNAQRSLERLRRAGALDPAVMLLMDDGTLAGLIRPSGFMTGKARSLRALAAWVTSGPGRSATALDDETLRACLLALPGIGPETADVISLYAYHRPRFIWDAYARRMLSAAGYPVGRDYEATRARLEDALAGEALSAAEHQELHWLVVTAGGAVRAEGWERYLDRLLTRPGPGSRRRPEQDVAH</sequence>
<proteinExistence type="predicted"/>
<keyword evidence="2" id="KW-0479">Metal-binding</keyword>
<evidence type="ECO:0000259" key="6">
    <source>
        <dbReference type="SMART" id="SM00478"/>
    </source>
</evidence>
<keyword evidence="8" id="KW-1185">Reference proteome</keyword>
<protein>
    <submittedName>
        <fullName evidence="7">Base excision DNA repair protein</fullName>
    </submittedName>
</protein>
<accession>A0A3P1V707</accession>
<name>A0A3P1V707_9ACTO</name>
<gene>
    <name evidence="7" type="ORF">EII10_06430</name>
</gene>
<evidence type="ECO:0000256" key="5">
    <source>
        <dbReference type="SAM" id="MobiDB-lite"/>
    </source>
</evidence>
<dbReference type="GO" id="GO:0051539">
    <property type="term" value="F:4 iron, 4 sulfur cluster binding"/>
    <property type="evidence" value="ECO:0007669"/>
    <property type="project" value="UniProtKB-KW"/>
</dbReference>
<evidence type="ECO:0000256" key="1">
    <source>
        <dbReference type="ARBA" id="ARBA00022485"/>
    </source>
</evidence>
<organism evidence="7 8">
    <name type="scientific">Actinomyces bowdenii</name>
    <dbReference type="NCBI Taxonomy" id="131109"/>
    <lineage>
        <taxon>Bacteria</taxon>
        <taxon>Bacillati</taxon>
        <taxon>Actinomycetota</taxon>
        <taxon>Actinomycetes</taxon>
        <taxon>Actinomycetales</taxon>
        <taxon>Actinomycetaceae</taxon>
        <taxon>Actinomyces</taxon>
    </lineage>
</organism>
<evidence type="ECO:0000313" key="7">
    <source>
        <dbReference type="EMBL" id="RRD29446.1"/>
    </source>
</evidence>
<evidence type="ECO:0000313" key="8">
    <source>
        <dbReference type="Proteomes" id="UP000271272"/>
    </source>
</evidence>
<dbReference type="PANTHER" id="PTHR10359">
    <property type="entry name" value="A/G-SPECIFIC ADENINE GLYCOSYLASE/ENDONUCLEASE III"/>
    <property type="match status" value="1"/>
</dbReference>
<comment type="caution">
    <text evidence="7">The sequence shown here is derived from an EMBL/GenBank/DDBJ whole genome shotgun (WGS) entry which is preliminary data.</text>
</comment>
<keyword evidence="3" id="KW-0408">Iron</keyword>
<evidence type="ECO:0000256" key="4">
    <source>
        <dbReference type="ARBA" id="ARBA00023014"/>
    </source>
</evidence>
<dbReference type="AlphaFoldDB" id="A0A3P1V707"/>
<evidence type="ECO:0000256" key="2">
    <source>
        <dbReference type="ARBA" id="ARBA00022723"/>
    </source>
</evidence>
<dbReference type="SUPFAM" id="SSF48150">
    <property type="entry name" value="DNA-glycosylase"/>
    <property type="match status" value="1"/>
</dbReference>
<dbReference type="OrthoDB" id="9802365at2"/>
<keyword evidence="4" id="KW-0411">Iron-sulfur</keyword>
<dbReference type="Pfam" id="PF00730">
    <property type="entry name" value="HhH-GPD"/>
    <property type="match status" value="1"/>
</dbReference>